<dbReference type="eggNOG" id="COG1566">
    <property type="taxonomic scope" value="Bacteria"/>
</dbReference>
<dbReference type="InterPro" id="IPR050739">
    <property type="entry name" value="MFP"/>
</dbReference>
<keyword evidence="1" id="KW-1133">Transmembrane helix</keyword>
<name>D3HPD0_LEGLN</name>
<keyword evidence="1" id="KW-0472">Membrane</keyword>
<proteinExistence type="predicted"/>
<sequence length="343" mass="39463">MGIKWKKNTTPTGLAVKYGSGSRMTPKLRWVLLVLLLSIPLLYLFYELFTEYVLIRFPGLIVYDTVTIRAPENGYIKKLSARTGEKIIANQKLLQFASPLVEEKLAYLQVEKKRIIELMNSLVENNSQQISQALNISQQDIETSKLVYERFKNYSKNGDLIELQLEEARKNYITAVRSYVELSQKIEELSLQRATLIEVNFKRKILEIDNEVEQIKTKMRYFALRSPDNGTIMNISTHQDEFVSAGQNLMSIVTDKNLRIVAFIEPKYAEDIYQGKKINIIFPDNEEISGFIVNTPSYAEKTPLSEINPLATRENKLLAIIKPNKVIQKKYAVFGMPVKIKLE</sequence>
<organism evidence="2 3">
    <name type="scientific">Legionella longbeachae serogroup 1 (strain NSW150)</name>
    <dbReference type="NCBI Taxonomy" id="661367"/>
    <lineage>
        <taxon>Bacteria</taxon>
        <taxon>Pseudomonadati</taxon>
        <taxon>Pseudomonadota</taxon>
        <taxon>Gammaproteobacteria</taxon>
        <taxon>Legionellales</taxon>
        <taxon>Legionellaceae</taxon>
        <taxon>Legionella</taxon>
    </lineage>
</organism>
<dbReference type="PANTHER" id="PTHR30386">
    <property type="entry name" value="MEMBRANE FUSION SUBUNIT OF EMRAB-TOLC MULTIDRUG EFFLUX PUMP"/>
    <property type="match status" value="1"/>
</dbReference>
<dbReference type="Proteomes" id="UP000001060">
    <property type="component" value="Chromosome"/>
</dbReference>
<accession>D3HPD0</accession>
<dbReference type="AlphaFoldDB" id="D3HPD0"/>
<dbReference type="PANTHER" id="PTHR30386:SF28">
    <property type="entry name" value="EXPORTED PROTEIN"/>
    <property type="match status" value="1"/>
</dbReference>
<evidence type="ECO:0000256" key="1">
    <source>
        <dbReference type="SAM" id="Phobius"/>
    </source>
</evidence>
<dbReference type="RefSeq" id="WP_012978789.1">
    <property type="nucleotide sequence ID" value="NC_013861.1"/>
</dbReference>
<keyword evidence="1" id="KW-0812">Transmembrane</keyword>
<dbReference type="KEGG" id="llo:LLO_0413"/>
<dbReference type="Gene3D" id="2.40.50.100">
    <property type="match status" value="1"/>
</dbReference>
<feature type="transmembrane region" description="Helical" evidence="1">
    <location>
        <begin position="28"/>
        <end position="46"/>
    </location>
</feature>
<dbReference type="OrthoDB" id="5637681at2"/>
<dbReference type="EMBL" id="FN650140">
    <property type="protein sequence ID" value="CBJ10744.1"/>
    <property type="molecule type" value="Genomic_DNA"/>
</dbReference>
<gene>
    <name evidence="2" type="ordered locus">LLO_0413</name>
</gene>
<dbReference type="HOGENOM" id="CLU_066583_0_0_6"/>
<reference evidence="2 3" key="1">
    <citation type="journal article" date="2010" name="PLoS Genet.">
        <title>Analysis of the Legionella longbeachae genome and transcriptome uncovers unique strategies to cause Legionnaires' disease.</title>
        <authorList>
            <person name="Cazalet C."/>
            <person name="Gomez-Valero L."/>
            <person name="Rusniok C."/>
            <person name="Lomma M."/>
            <person name="Dervins-Ravault D."/>
            <person name="Newton H."/>
            <person name="Sansom F."/>
            <person name="Jarraud S."/>
            <person name="Zidane N."/>
            <person name="Ma L."/>
            <person name="Bouchier C."/>
            <person name="Etienne J."/>
            <person name="Hartland E."/>
            <person name="Buchrieser C."/>
        </authorList>
    </citation>
    <scope>NUCLEOTIDE SEQUENCE [LARGE SCALE GENOMIC DNA]</scope>
    <source>
        <strain evidence="2 3">NSW150</strain>
    </source>
</reference>
<evidence type="ECO:0000313" key="3">
    <source>
        <dbReference type="Proteomes" id="UP000001060"/>
    </source>
</evidence>
<dbReference type="GeneID" id="40924642"/>
<keyword evidence="3" id="KW-1185">Reference proteome</keyword>
<evidence type="ECO:0000313" key="2">
    <source>
        <dbReference type="EMBL" id="CBJ10744.1"/>
    </source>
</evidence>
<protein>
    <submittedName>
        <fullName evidence="2">Putative coiled-coil protein</fullName>
    </submittedName>
</protein>
<dbReference type="STRING" id="661367.LLO_0413"/>